<sequence>MKEKKESNHMMNQCQIE</sequence>
<name>A0A0A9F6L4_ARUDO</name>
<organism evidence="1">
    <name type="scientific">Arundo donax</name>
    <name type="common">Giant reed</name>
    <name type="synonym">Donax arundinaceus</name>
    <dbReference type="NCBI Taxonomy" id="35708"/>
    <lineage>
        <taxon>Eukaryota</taxon>
        <taxon>Viridiplantae</taxon>
        <taxon>Streptophyta</taxon>
        <taxon>Embryophyta</taxon>
        <taxon>Tracheophyta</taxon>
        <taxon>Spermatophyta</taxon>
        <taxon>Magnoliopsida</taxon>
        <taxon>Liliopsida</taxon>
        <taxon>Poales</taxon>
        <taxon>Poaceae</taxon>
        <taxon>PACMAD clade</taxon>
        <taxon>Arundinoideae</taxon>
        <taxon>Arundineae</taxon>
        <taxon>Arundo</taxon>
    </lineage>
</organism>
<reference evidence="1" key="2">
    <citation type="journal article" date="2015" name="Data Brief">
        <title>Shoot transcriptome of the giant reed, Arundo donax.</title>
        <authorList>
            <person name="Barrero R.A."/>
            <person name="Guerrero F.D."/>
            <person name="Moolhuijzen P."/>
            <person name="Goolsby J.A."/>
            <person name="Tidwell J."/>
            <person name="Bellgard S.E."/>
            <person name="Bellgard M.I."/>
        </authorList>
    </citation>
    <scope>NUCLEOTIDE SEQUENCE</scope>
    <source>
        <tissue evidence="1">Shoot tissue taken approximately 20 cm above the soil surface</tissue>
    </source>
</reference>
<proteinExistence type="predicted"/>
<dbReference type="AlphaFoldDB" id="A0A0A9F6L4"/>
<dbReference type="EMBL" id="GBRH01192115">
    <property type="protein sequence ID" value="JAE05781.1"/>
    <property type="molecule type" value="Transcribed_RNA"/>
</dbReference>
<evidence type="ECO:0000313" key="1">
    <source>
        <dbReference type="EMBL" id="JAE05781.1"/>
    </source>
</evidence>
<reference evidence="1" key="1">
    <citation type="submission" date="2014-09" db="EMBL/GenBank/DDBJ databases">
        <authorList>
            <person name="Magalhaes I.L.F."/>
            <person name="Oliveira U."/>
            <person name="Santos F.R."/>
            <person name="Vidigal T.H.D.A."/>
            <person name="Brescovit A.D."/>
            <person name="Santos A.J."/>
        </authorList>
    </citation>
    <scope>NUCLEOTIDE SEQUENCE</scope>
    <source>
        <tissue evidence="1">Shoot tissue taken approximately 20 cm above the soil surface</tissue>
    </source>
</reference>
<accession>A0A0A9F6L4</accession>
<protein>
    <submittedName>
        <fullName evidence="1">Uncharacterized protein</fullName>
    </submittedName>
</protein>